<dbReference type="PROSITE" id="PS51391">
    <property type="entry name" value="CID"/>
    <property type="match status" value="1"/>
</dbReference>
<dbReference type="CDD" id="cd16981">
    <property type="entry name" value="CID_RPRD_like"/>
    <property type="match status" value="1"/>
</dbReference>
<dbReference type="STRING" id="42155.A0A0R3R0K6"/>
<feature type="domain" description="CID" evidence="2">
    <location>
        <begin position="1"/>
        <end position="144"/>
    </location>
</feature>
<dbReference type="InterPro" id="IPR006569">
    <property type="entry name" value="CID_dom"/>
</dbReference>
<sequence length="787" mass="85487">MALSEEVIARRLRAVDQTSESIQTTSMWILHHRDLASQFVNCWTEVFRTGSDPLQIALFYVANDVCQKAKKKSDSHALLQAFASHWVNAISYSSPAYISQLCPNFRGSENVQKAVSRILDIFEERQIYSKSQLADMRAAQNDNNELEDNTLIDFDIGYLIRDVEGYHKGNLVMERARELLSRSDFNFKNKIKSRMKDRRDGEKFMGEIEQSYTKLTDFFGALAKHRKRGQHLLAEIERAKRCFTLQLRDVTVVEDAYQKFGAGIDEVCTEVEEMLKTSVYPGASPPRDAPSPTANDDPFREGVEIAFKHSFLVIFLLVYYVLMKTVAEMRGPQCGSSSLLPLPKLVPSKEEPVVTPDSFQTDQSFRGSTHVLKMIEGIRANETSRTNSPSSVVSDPRLVSSIVGCLSSAESTTTVSTSSFALLSQASSSNLLLSSGPPNQPQVSQIPSLQFVSSPSLSGVASIQDIQTTLSNGNLPQWMHDLSSNFSASLPTATPGSVVDVASISGTTNSLQTPIISSQLHGNQIANTVAIPSSILGSQPSSQNTNPHTTHPVMLPPPPPNVRPSLGVLPLNNYVPAAVSPYTVMSTTSIPSPAKIPFPPGSFTVPPPRSLIVPPPNSLNIPPPNVMDCPPPGNFSLTTSSFASATPLVSCTFSSPSASSSNSTTVASATGLVSRKPLTNGGNSNSIVDPAKVNGDLRHEPRKQFENYGGTLDSRGYRRSFGGFCGSVGRALALVVEVCGIHVDVIEIVNAMVIEDYSNNSFIIMVVGVIVAIIVMGDKRVLFFFIF</sequence>
<keyword evidence="1" id="KW-0472">Membrane</keyword>
<dbReference type="Proteomes" id="UP000280834">
    <property type="component" value="Unassembled WGS sequence"/>
</dbReference>
<evidence type="ECO:0000256" key="1">
    <source>
        <dbReference type="SAM" id="Phobius"/>
    </source>
</evidence>
<evidence type="ECO:0000313" key="3">
    <source>
        <dbReference type="EMBL" id="VDO39410.1"/>
    </source>
</evidence>
<dbReference type="EMBL" id="UZAG01018397">
    <property type="protein sequence ID" value="VDO39410.1"/>
    <property type="molecule type" value="Genomic_DNA"/>
</dbReference>
<keyword evidence="1" id="KW-1133">Transmembrane helix</keyword>
<organism evidence="5">
    <name type="scientific">Brugia timori</name>
    <dbReference type="NCBI Taxonomy" id="42155"/>
    <lineage>
        <taxon>Eukaryota</taxon>
        <taxon>Metazoa</taxon>
        <taxon>Ecdysozoa</taxon>
        <taxon>Nematoda</taxon>
        <taxon>Chromadorea</taxon>
        <taxon>Rhabditida</taxon>
        <taxon>Spirurina</taxon>
        <taxon>Spiruromorpha</taxon>
        <taxon>Filarioidea</taxon>
        <taxon>Onchocercidae</taxon>
        <taxon>Brugia</taxon>
    </lineage>
</organism>
<proteinExistence type="predicted"/>
<keyword evidence="4" id="KW-1185">Reference proteome</keyword>
<dbReference type="AlphaFoldDB" id="A0A0R3R0K6"/>
<evidence type="ECO:0000313" key="5">
    <source>
        <dbReference type="WBParaSite" id="BTMF_0001354301-mRNA-1"/>
    </source>
</evidence>
<evidence type="ECO:0000313" key="4">
    <source>
        <dbReference type="Proteomes" id="UP000280834"/>
    </source>
</evidence>
<dbReference type="Gene3D" id="1.25.40.90">
    <property type="match status" value="1"/>
</dbReference>
<dbReference type="PANTHER" id="PTHR12460">
    <property type="entry name" value="CYCLIN-DEPENDENT KINASE INHIBITOR-RELATED PROTEIN"/>
    <property type="match status" value="1"/>
</dbReference>
<dbReference type="PANTHER" id="PTHR12460:SF39">
    <property type="entry name" value="CID DOMAIN-CONTAINING PROTEIN"/>
    <property type="match status" value="1"/>
</dbReference>
<dbReference type="GO" id="GO:0000993">
    <property type="term" value="F:RNA polymerase II complex binding"/>
    <property type="evidence" value="ECO:0007669"/>
    <property type="project" value="TreeGrafter"/>
</dbReference>
<dbReference type="GO" id="GO:0031124">
    <property type="term" value="P:mRNA 3'-end processing"/>
    <property type="evidence" value="ECO:0007669"/>
    <property type="project" value="TreeGrafter"/>
</dbReference>
<dbReference type="SMART" id="SM00582">
    <property type="entry name" value="RPR"/>
    <property type="match status" value="1"/>
</dbReference>
<accession>A0A0R3R0K6</accession>
<reference evidence="3 4" key="2">
    <citation type="submission" date="2018-11" db="EMBL/GenBank/DDBJ databases">
        <authorList>
            <consortium name="Pathogen Informatics"/>
        </authorList>
    </citation>
    <scope>NUCLEOTIDE SEQUENCE [LARGE SCALE GENOMIC DNA]</scope>
</reference>
<protein>
    <submittedName>
        <fullName evidence="5">CID domain-containing protein</fullName>
    </submittedName>
</protein>
<gene>
    <name evidence="3" type="ORF">BTMF_LOCUS11542</name>
</gene>
<feature type="transmembrane region" description="Helical" evidence="1">
    <location>
        <begin position="762"/>
        <end position="786"/>
    </location>
</feature>
<dbReference type="WBParaSite" id="BTMF_0001354301-mRNA-1">
    <property type="protein sequence ID" value="BTMF_0001354301-mRNA-1"/>
    <property type="gene ID" value="BTMF_0001354301"/>
</dbReference>
<reference evidence="5" key="1">
    <citation type="submission" date="2017-02" db="UniProtKB">
        <authorList>
            <consortium name="WormBaseParasite"/>
        </authorList>
    </citation>
    <scope>IDENTIFICATION</scope>
</reference>
<keyword evidence="1" id="KW-0812">Transmembrane</keyword>
<evidence type="ECO:0000259" key="2">
    <source>
        <dbReference type="PROSITE" id="PS51391"/>
    </source>
</evidence>
<dbReference type="Pfam" id="PF04818">
    <property type="entry name" value="CID"/>
    <property type="match status" value="1"/>
</dbReference>
<dbReference type="InterPro" id="IPR008942">
    <property type="entry name" value="ENTH_VHS"/>
</dbReference>
<dbReference type="SUPFAM" id="SSF48464">
    <property type="entry name" value="ENTH/VHS domain"/>
    <property type="match status" value="1"/>
</dbReference>
<name>A0A0R3R0K6_9BILA</name>